<dbReference type="PANTHER" id="PTHR34351:SF2">
    <property type="entry name" value="DUF58 DOMAIN-CONTAINING PROTEIN"/>
    <property type="match status" value="1"/>
</dbReference>
<comment type="caution">
    <text evidence="3">The sequence shown here is derived from an EMBL/GenBank/DDBJ whole genome shotgun (WGS) entry which is preliminary data.</text>
</comment>
<evidence type="ECO:0000256" key="1">
    <source>
        <dbReference type="SAM" id="Phobius"/>
    </source>
</evidence>
<dbReference type="PANTHER" id="PTHR34351">
    <property type="entry name" value="SLR1927 PROTEIN-RELATED"/>
    <property type="match status" value="1"/>
</dbReference>
<feature type="domain" description="DUF58" evidence="2">
    <location>
        <begin position="220"/>
        <end position="330"/>
    </location>
</feature>
<dbReference type="RefSeq" id="WP_343841707.1">
    <property type="nucleotide sequence ID" value="NZ_BAAADO010000005.1"/>
</dbReference>
<proteinExistence type="predicted"/>
<dbReference type="EMBL" id="BAAADO010000005">
    <property type="protein sequence ID" value="GAA0497338.1"/>
    <property type="molecule type" value="Genomic_DNA"/>
</dbReference>
<evidence type="ECO:0000313" key="4">
    <source>
        <dbReference type="Proteomes" id="UP001500880"/>
    </source>
</evidence>
<gene>
    <name evidence="3" type="ORF">GCM10008986_25390</name>
</gene>
<name>A0ABN1BGT8_9BACI</name>
<sequence>MGTIIKYGLKLLGILLPAGVLYAYAMFQGGFVSWFLFFSTLPIFLYMMLLFFYPMARIKLERNISTVITETGSTIEVDITFKRPRLLPLYYCIIEDILPDSVQYRDTKRKKFAHMASPDVLKENRKAKKVIFPWFKGTFSFKYQIDEVPRGEHLFHQVRVVTGDFIGFIKREKTFEVQDSVMVYPMERKLLLHKHAQSFEEGESSSYNRMVKNTMAVSGVREYVPGDRMSWIDWKATAKNNAMMTKEFEQEKSQDMYILFDASKIDSYNWLNFEGAVEVAVSLIDTIKEESAQLFFASLGADRKVIPVHKNPMSKEQVKRYLTTVQPENNLPFGQMIKQETGNLPKGYMSMVITTDLSLELYETLLHLNRKSSRIVLFLVKSGSLVSGEEHQRLKYLKSSGVVINLLTEEILTKEKIEVNA</sequence>
<feature type="transmembrane region" description="Helical" evidence="1">
    <location>
        <begin position="7"/>
        <end position="25"/>
    </location>
</feature>
<keyword evidence="4" id="KW-1185">Reference proteome</keyword>
<accession>A0ABN1BGT8</accession>
<feature type="transmembrane region" description="Helical" evidence="1">
    <location>
        <begin position="31"/>
        <end position="53"/>
    </location>
</feature>
<keyword evidence="1" id="KW-0812">Transmembrane</keyword>
<evidence type="ECO:0000259" key="2">
    <source>
        <dbReference type="Pfam" id="PF01882"/>
    </source>
</evidence>
<keyword evidence="1" id="KW-1133">Transmembrane helix</keyword>
<dbReference type="Proteomes" id="UP001500880">
    <property type="component" value="Unassembled WGS sequence"/>
</dbReference>
<keyword evidence="1" id="KW-0472">Membrane</keyword>
<dbReference type="Pfam" id="PF01882">
    <property type="entry name" value="DUF58"/>
    <property type="match status" value="1"/>
</dbReference>
<evidence type="ECO:0000313" key="3">
    <source>
        <dbReference type="EMBL" id="GAA0497338.1"/>
    </source>
</evidence>
<organism evidence="3 4">
    <name type="scientific">Salinibacillus aidingensis</name>
    <dbReference type="NCBI Taxonomy" id="237684"/>
    <lineage>
        <taxon>Bacteria</taxon>
        <taxon>Bacillati</taxon>
        <taxon>Bacillota</taxon>
        <taxon>Bacilli</taxon>
        <taxon>Bacillales</taxon>
        <taxon>Bacillaceae</taxon>
        <taxon>Salinibacillus</taxon>
    </lineage>
</organism>
<dbReference type="InterPro" id="IPR002881">
    <property type="entry name" value="DUF58"/>
</dbReference>
<reference evidence="3 4" key="1">
    <citation type="journal article" date="2019" name="Int. J. Syst. Evol. Microbiol.">
        <title>The Global Catalogue of Microorganisms (GCM) 10K type strain sequencing project: providing services to taxonomists for standard genome sequencing and annotation.</title>
        <authorList>
            <consortium name="The Broad Institute Genomics Platform"/>
            <consortium name="The Broad Institute Genome Sequencing Center for Infectious Disease"/>
            <person name="Wu L."/>
            <person name="Ma J."/>
        </authorList>
    </citation>
    <scope>NUCLEOTIDE SEQUENCE [LARGE SCALE GENOMIC DNA]</scope>
    <source>
        <strain evidence="3 4">JCM 12389</strain>
    </source>
</reference>
<protein>
    <submittedName>
        <fullName evidence="3">DUF58 domain-containing protein</fullName>
    </submittedName>
</protein>